<dbReference type="Gene3D" id="3.60.21.10">
    <property type="match status" value="1"/>
</dbReference>
<keyword evidence="4" id="KW-1185">Reference proteome</keyword>
<dbReference type="PANTHER" id="PTHR31302">
    <property type="entry name" value="TRANSMEMBRANE PROTEIN WITH METALLOPHOSPHOESTERASE DOMAIN-RELATED"/>
    <property type="match status" value="1"/>
</dbReference>
<keyword evidence="1" id="KW-0812">Transmembrane</keyword>
<feature type="transmembrane region" description="Helical" evidence="1">
    <location>
        <begin position="69"/>
        <end position="92"/>
    </location>
</feature>
<accession>A0ABS7JZW3</accession>
<dbReference type="PANTHER" id="PTHR31302:SF0">
    <property type="entry name" value="TRANSMEMBRANE PROTEIN WITH METALLOPHOSPHOESTERASE DOMAIN"/>
    <property type="match status" value="1"/>
</dbReference>
<keyword evidence="1" id="KW-0472">Membrane</keyword>
<feature type="transmembrane region" description="Helical" evidence="1">
    <location>
        <begin position="41"/>
        <end position="63"/>
    </location>
</feature>
<dbReference type="InterPro" id="IPR051158">
    <property type="entry name" value="Metallophosphoesterase_sf"/>
</dbReference>
<reference evidence="3 4" key="1">
    <citation type="submission" date="2020-07" db="EMBL/GenBank/DDBJ databases">
        <title>Fungal Genomes of the International Space Station.</title>
        <authorList>
            <person name="Seuylemezian A."/>
            <person name="Singh N.K."/>
            <person name="Wood J."/>
            <person name="Venkateswaran K."/>
        </authorList>
    </citation>
    <scope>NUCLEOTIDE SEQUENCE [LARGE SCALE GENOMIC DNA]</scope>
    <source>
        <strain evidence="3 4">PL-B2</strain>
    </source>
</reference>
<dbReference type="InterPro" id="IPR004843">
    <property type="entry name" value="Calcineurin-like_PHP"/>
</dbReference>
<keyword evidence="1" id="KW-1133">Transmembrane helix</keyword>
<proteinExistence type="predicted"/>
<feature type="transmembrane region" description="Helical" evidence="1">
    <location>
        <begin position="6"/>
        <end position="29"/>
    </location>
</feature>
<dbReference type="EMBL" id="JACWFH010000005">
    <property type="protein sequence ID" value="MBY0095541.1"/>
    <property type="molecule type" value="Genomic_DNA"/>
</dbReference>
<evidence type="ECO:0000256" key="1">
    <source>
        <dbReference type="SAM" id="Phobius"/>
    </source>
</evidence>
<evidence type="ECO:0000313" key="4">
    <source>
        <dbReference type="Proteomes" id="UP000769780"/>
    </source>
</evidence>
<evidence type="ECO:0000313" key="3">
    <source>
        <dbReference type="EMBL" id="MBY0095541.1"/>
    </source>
</evidence>
<protein>
    <submittedName>
        <fullName evidence="3">Metallophosphoesterase</fullName>
    </submittedName>
</protein>
<dbReference type="Proteomes" id="UP000769780">
    <property type="component" value="Unassembled WGS sequence"/>
</dbReference>
<comment type="caution">
    <text evidence="3">The sequence shown here is derived from an EMBL/GenBank/DDBJ whole genome shotgun (WGS) entry which is preliminary data.</text>
</comment>
<dbReference type="SUPFAM" id="SSF56300">
    <property type="entry name" value="Metallo-dependent phosphatases"/>
    <property type="match status" value="1"/>
</dbReference>
<evidence type="ECO:0000259" key="2">
    <source>
        <dbReference type="Pfam" id="PF00149"/>
    </source>
</evidence>
<feature type="transmembrane region" description="Helical" evidence="1">
    <location>
        <begin position="99"/>
        <end position="121"/>
    </location>
</feature>
<organism evidence="3 4">
    <name type="scientific">Mesobacillus maritimus</name>
    <dbReference type="NCBI Taxonomy" id="1643336"/>
    <lineage>
        <taxon>Bacteria</taxon>
        <taxon>Bacillati</taxon>
        <taxon>Bacillota</taxon>
        <taxon>Bacilli</taxon>
        <taxon>Bacillales</taxon>
        <taxon>Bacillaceae</taxon>
        <taxon>Mesobacillus</taxon>
    </lineage>
</organism>
<sequence>MSFLVVFAIILFILIYTAICYYVGFNGWVWLKATRLRMNKWVYIGVIAFLSLSMFIGQFSLFLPIKIMGYLWIVVIGYSLILLPLANILVYILKRRGVLWIGLTIIGAFLFLLGFGLYNAWTPVVRTYDIKINKNTDADAVKIMMASDLHLGQIVGEKHLQRLVDIANEIQPDMILIPGDLIDDYIEPYIENDMGKTMAKLKAPLGVYAVSGNHDYYGDDLEVLIEEVEKAGITMIMDESLLIHGDFYLVGRNDLTDEKRKEVREIVRDLDHSKPIIMMDHQPKDLDIAEENGVDLLLSGHTHRGQMAPAHLITRRIFENDWGYLQKGSLHSLVSSGFGTWGPPLRIGSQAEVMVINLIFESTKN</sequence>
<dbReference type="CDD" id="cd07385">
    <property type="entry name" value="MPP_YkuE_C"/>
    <property type="match status" value="1"/>
</dbReference>
<dbReference type="RefSeq" id="WP_221870605.1">
    <property type="nucleotide sequence ID" value="NZ_JACWFH010000005.1"/>
</dbReference>
<dbReference type="Pfam" id="PF00149">
    <property type="entry name" value="Metallophos"/>
    <property type="match status" value="1"/>
</dbReference>
<name>A0ABS7JZW3_9BACI</name>
<gene>
    <name evidence="3" type="ORF">H0185_01735</name>
</gene>
<dbReference type="InterPro" id="IPR029052">
    <property type="entry name" value="Metallo-depent_PP-like"/>
</dbReference>
<feature type="domain" description="Calcineurin-like phosphoesterase" evidence="2">
    <location>
        <begin position="142"/>
        <end position="304"/>
    </location>
</feature>